<proteinExistence type="predicted"/>
<protein>
    <submittedName>
        <fullName evidence="1">MBL fold metallo-hydrolase</fullName>
    </submittedName>
</protein>
<dbReference type="InterPro" id="IPR050114">
    <property type="entry name" value="UPF0173_UPF0282_UlaG_hydrolase"/>
</dbReference>
<dbReference type="Gene3D" id="3.60.15.10">
    <property type="entry name" value="Ribonuclease Z/Hydroxyacylglutathione hydrolase-like"/>
    <property type="match status" value="1"/>
</dbReference>
<sequence>MELTKHTHSTVVLTKGDSTLVIDPGAYTPDSAELVASTTAVLITHDHPDHFDAGILKAALDAQPPLHVWAPSNVATELGVHDGRVVAVFAGDSFEAAGLHVAVFGEHHAAVHADLPLMTNVAYLIDGTVYHPGDSYVVPDVAVQTLLVPASGPWTSLGKGIDFVRAVKPSRSVRIHDLTLSEGEGASFARFIGDLTGVPLMSLEVGESVTV</sequence>
<dbReference type="PANTHER" id="PTHR43546">
    <property type="entry name" value="UPF0173 METAL-DEPENDENT HYDROLASE MJ1163-RELATED"/>
    <property type="match status" value="1"/>
</dbReference>
<evidence type="ECO:0000313" key="1">
    <source>
        <dbReference type="EMBL" id="GAA0346829.1"/>
    </source>
</evidence>
<evidence type="ECO:0000313" key="2">
    <source>
        <dbReference type="Proteomes" id="UP001500063"/>
    </source>
</evidence>
<name>A0ABP3GIY7_9ACTN</name>
<dbReference type="RefSeq" id="WP_344117765.1">
    <property type="nucleotide sequence ID" value="NZ_BAAABW010000013.1"/>
</dbReference>
<gene>
    <name evidence="1" type="ORF">GCM10010319_24200</name>
</gene>
<dbReference type="Pfam" id="PF13483">
    <property type="entry name" value="Lactamase_B_3"/>
    <property type="match status" value="1"/>
</dbReference>
<accession>A0ABP3GIY7</accession>
<dbReference type="EMBL" id="BAAABW010000013">
    <property type="protein sequence ID" value="GAA0346829.1"/>
    <property type="molecule type" value="Genomic_DNA"/>
</dbReference>
<reference evidence="2" key="1">
    <citation type="journal article" date="2019" name="Int. J. Syst. Evol. Microbiol.">
        <title>The Global Catalogue of Microorganisms (GCM) 10K type strain sequencing project: providing services to taxonomists for standard genome sequencing and annotation.</title>
        <authorList>
            <consortium name="The Broad Institute Genomics Platform"/>
            <consortium name="The Broad Institute Genome Sequencing Center for Infectious Disease"/>
            <person name="Wu L."/>
            <person name="Ma J."/>
        </authorList>
    </citation>
    <scope>NUCLEOTIDE SEQUENCE [LARGE SCALE GENOMIC DNA]</scope>
    <source>
        <strain evidence="2">JCM 4565</strain>
    </source>
</reference>
<keyword evidence="2" id="KW-1185">Reference proteome</keyword>
<dbReference type="SUPFAM" id="SSF56281">
    <property type="entry name" value="Metallo-hydrolase/oxidoreductase"/>
    <property type="match status" value="1"/>
</dbReference>
<dbReference type="InterPro" id="IPR036866">
    <property type="entry name" value="RibonucZ/Hydroxyglut_hydro"/>
</dbReference>
<dbReference type="Proteomes" id="UP001500063">
    <property type="component" value="Unassembled WGS sequence"/>
</dbReference>
<dbReference type="PANTHER" id="PTHR43546:SF3">
    <property type="entry name" value="UPF0173 METAL-DEPENDENT HYDROLASE MJ1163"/>
    <property type="match status" value="1"/>
</dbReference>
<organism evidence="1 2">
    <name type="scientific">Streptomyces blastmyceticus</name>
    <dbReference type="NCBI Taxonomy" id="68180"/>
    <lineage>
        <taxon>Bacteria</taxon>
        <taxon>Bacillati</taxon>
        <taxon>Actinomycetota</taxon>
        <taxon>Actinomycetes</taxon>
        <taxon>Kitasatosporales</taxon>
        <taxon>Streptomycetaceae</taxon>
        <taxon>Streptomyces</taxon>
    </lineage>
</organism>
<comment type="caution">
    <text evidence="1">The sequence shown here is derived from an EMBL/GenBank/DDBJ whole genome shotgun (WGS) entry which is preliminary data.</text>
</comment>